<accession>A0A5C6YY47</accession>
<dbReference type="GO" id="GO:0005886">
    <property type="term" value="C:plasma membrane"/>
    <property type="evidence" value="ECO:0007669"/>
    <property type="project" value="UniProtKB-SubCell"/>
</dbReference>
<proteinExistence type="predicted"/>
<evidence type="ECO:0000259" key="7">
    <source>
        <dbReference type="Pfam" id="PF06271"/>
    </source>
</evidence>
<dbReference type="OrthoDB" id="762068at2"/>
<dbReference type="InterPro" id="IPR051791">
    <property type="entry name" value="Pra-immunoreactive"/>
</dbReference>
<comment type="subcellular location">
    <subcellularLocation>
        <location evidence="1">Cell membrane</location>
        <topology evidence="1">Multi-pass membrane protein</topology>
    </subcellularLocation>
</comment>
<feature type="domain" description="RDD" evidence="7">
    <location>
        <begin position="9"/>
        <end position="115"/>
    </location>
</feature>
<dbReference type="InterPro" id="IPR010432">
    <property type="entry name" value="RDD"/>
</dbReference>
<evidence type="ECO:0000256" key="5">
    <source>
        <dbReference type="ARBA" id="ARBA00023136"/>
    </source>
</evidence>
<keyword evidence="9" id="KW-1185">Reference proteome</keyword>
<dbReference type="EMBL" id="VORT01000010">
    <property type="protein sequence ID" value="TXD72073.1"/>
    <property type="molecule type" value="Genomic_DNA"/>
</dbReference>
<organism evidence="8 9">
    <name type="scientific">Aequorivita antarctica</name>
    <dbReference type="NCBI Taxonomy" id="153266"/>
    <lineage>
        <taxon>Bacteria</taxon>
        <taxon>Pseudomonadati</taxon>
        <taxon>Bacteroidota</taxon>
        <taxon>Flavobacteriia</taxon>
        <taxon>Flavobacteriales</taxon>
        <taxon>Flavobacteriaceae</taxon>
        <taxon>Aequorivita</taxon>
    </lineage>
</organism>
<dbReference type="AlphaFoldDB" id="A0A5C6YY47"/>
<dbReference type="PANTHER" id="PTHR36115:SF4">
    <property type="entry name" value="MEMBRANE PROTEIN"/>
    <property type="match status" value="1"/>
</dbReference>
<dbReference type="RefSeq" id="WP_111845245.1">
    <property type="nucleotide sequence ID" value="NZ_UEGI01000015.1"/>
</dbReference>
<evidence type="ECO:0000313" key="8">
    <source>
        <dbReference type="EMBL" id="TXD72073.1"/>
    </source>
</evidence>
<sequence length="132" mass="15247">MDNELIIDYASKGTRFGNNFIDTIGFYFLIFLSAMVLDGWLGIMPEGGSDWFVLYFFVLYFLYHLIFEYAFGKTPGKFITGTKVIDFAGNKPDFKTLFIRNLCRLIPFDALSFLISEKGWHDSISKTYVVNK</sequence>
<evidence type="ECO:0000313" key="9">
    <source>
        <dbReference type="Proteomes" id="UP000321497"/>
    </source>
</evidence>
<gene>
    <name evidence="8" type="ORF">ESU54_13520</name>
</gene>
<feature type="transmembrane region" description="Helical" evidence="6">
    <location>
        <begin position="20"/>
        <end position="40"/>
    </location>
</feature>
<dbReference type="Pfam" id="PF06271">
    <property type="entry name" value="RDD"/>
    <property type="match status" value="1"/>
</dbReference>
<evidence type="ECO:0000256" key="4">
    <source>
        <dbReference type="ARBA" id="ARBA00022989"/>
    </source>
</evidence>
<keyword evidence="3 6" id="KW-0812">Transmembrane</keyword>
<name>A0A5C6YY47_9FLAO</name>
<evidence type="ECO:0000256" key="2">
    <source>
        <dbReference type="ARBA" id="ARBA00022475"/>
    </source>
</evidence>
<protein>
    <submittedName>
        <fullName evidence="8">RDD family protein</fullName>
    </submittedName>
</protein>
<keyword evidence="4 6" id="KW-1133">Transmembrane helix</keyword>
<comment type="caution">
    <text evidence="8">The sequence shown here is derived from an EMBL/GenBank/DDBJ whole genome shotgun (WGS) entry which is preliminary data.</text>
</comment>
<dbReference type="PANTHER" id="PTHR36115">
    <property type="entry name" value="PROLINE-RICH ANTIGEN HOMOLOG-RELATED"/>
    <property type="match status" value="1"/>
</dbReference>
<feature type="transmembrane region" description="Helical" evidence="6">
    <location>
        <begin position="52"/>
        <end position="71"/>
    </location>
</feature>
<evidence type="ECO:0000256" key="1">
    <source>
        <dbReference type="ARBA" id="ARBA00004651"/>
    </source>
</evidence>
<evidence type="ECO:0000256" key="6">
    <source>
        <dbReference type="SAM" id="Phobius"/>
    </source>
</evidence>
<keyword evidence="2" id="KW-1003">Cell membrane</keyword>
<keyword evidence="5 6" id="KW-0472">Membrane</keyword>
<dbReference type="Proteomes" id="UP000321497">
    <property type="component" value="Unassembled WGS sequence"/>
</dbReference>
<reference evidence="8 9" key="1">
    <citation type="submission" date="2019-08" db="EMBL/GenBank/DDBJ databases">
        <title>Genome of Aequorivita antarctica SW49 (type strain).</title>
        <authorList>
            <person name="Bowman J.P."/>
        </authorList>
    </citation>
    <scope>NUCLEOTIDE SEQUENCE [LARGE SCALE GENOMIC DNA]</scope>
    <source>
        <strain evidence="8 9">SW49</strain>
    </source>
</reference>
<evidence type="ECO:0000256" key="3">
    <source>
        <dbReference type="ARBA" id="ARBA00022692"/>
    </source>
</evidence>